<dbReference type="InterPro" id="IPR037185">
    <property type="entry name" value="EmrE-like"/>
</dbReference>
<accession>A0ABW0GW29</accession>
<feature type="transmembrane region" description="Helical" evidence="1">
    <location>
        <begin position="89"/>
        <end position="109"/>
    </location>
</feature>
<feature type="transmembrane region" description="Helical" evidence="1">
    <location>
        <begin position="208"/>
        <end position="226"/>
    </location>
</feature>
<feature type="transmembrane region" description="Helical" evidence="1">
    <location>
        <begin position="146"/>
        <end position="166"/>
    </location>
</feature>
<evidence type="ECO:0000256" key="1">
    <source>
        <dbReference type="SAM" id="Phobius"/>
    </source>
</evidence>
<feature type="domain" description="EamA" evidence="2">
    <location>
        <begin position="6"/>
        <end position="135"/>
    </location>
</feature>
<feature type="domain" description="EamA" evidence="2">
    <location>
        <begin position="148"/>
        <end position="279"/>
    </location>
</feature>
<dbReference type="EMBL" id="JBHSLL010000016">
    <property type="protein sequence ID" value="MFC5385652.1"/>
    <property type="molecule type" value="Genomic_DNA"/>
</dbReference>
<evidence type="ECO:0000313" key="3">
    <source>
        <dbReference type="EMBL" id="MFC5385652.1"/>
    </source>
</evidence>
<evidence type="ECO:0000259" key="2">
    <source>
        <dbReference type="Pfam" id="PF00892"/>
    </source>
</evidence>
<organism evidence="3 4">
    <name type="scientific">Aquamicrobium segne</name>
    <dbReference type="NCBI Taxonomy" id="469547"/>
    <lineage>
        <taxon>Bacteria</taxon>
        <taxon>Pseudomonadati</taxon>
        <taxon>Pseudomonadota</taxon>
        <taxon>Alphaproteobacteria</taxon>
        <taxon>Hyphomicrobiales</taxon>
        <taxon>Phyllobacteriaceae</taxon>
        <taxon>Aquamicrobium</taxon>
    </lineage>
</organism>
<sequence>MMQATLIGFSAVAMWALLALLTDASGNVPPFLLSSITFAIGTGVGLVSRLLMPRPAQKIHIPPLVWVIGIAGLFGYHFFYFTALRNAPAVEASLIAYLWPLLIVIGSALMPGERLAWNHVLGALLGLAGTFLIVTRGNGLSFDASYAFGYAMAGICALVWSAYSLLSRRFPSVPTSVVTWFCAATCVLSLVCHLLLEETVLPANAGQWLAVIGLGLMPVGAAFYAWDIGVKRGDIQVLGAASYAAPLLSTLVLIATGFAEPSLRILAACLLITGGAVLAAKSLLLGRKIPAGT</sequence>
<keyword evidence="1" id="KW-0472">Membrane</keyword>
<proteinExistence type="predicted"/>
<dbReference type="PANTHER" id="PTHR22911:SF76">
    <property type="entry name" value="EAMA DOMAIN-CONTAINING PROTEIN"/>
    <property type="match status" value="1"/>
</dbReference>
<evidence type="ECO:0000313" key="4">
    <source>
        <dbReference type="Proteomes" id="UP001596016"/>
    </source>
</evidence>
<feature type="transmembrane region" description="Helical" evidence="1">
    <location>
        <begin position="178"/>
        <end position="196"/>
    </location>
</feature>
<dbReference type="SUPFAM" id="SSF103481">
    <property type="entry name" value="Multidrug resistance efflux transporter EmrE"/>
    <property type="match status" value="1"/>
</dbReference>
<name>A0ABW0GW29_9HYPH</name>
<feature type="transmembrane region" description="Helical" evidence="1">
    <location>
        <begin position="238"/>
        <end position="259"/>
    </location>
</feature>
<keyword evidence="1" id="KW-1133">Transmembrane helix</keyword>
<keyword evidence="4" id="KW-1185">Reference proteome</keyword>
<gene>
    <name evidence="3" type="ORF">ACFPLB_06680</name>
</gene>
<comment type="caution">
    <text evidence="3">The sequence shown here is derived from an EMBL/GenBank/DDBJ whole genome shotgun (WGS) entry which is preliminary data.</text>
</comment>
<dbReference type="InterPro" id="IPR000620">
    <property type="entry name" value="EamA_dom"/>
</dbReference>
<feature type="transmembrane region" description="Helical" evidence="1">
    <location>
        <begin position="64"/>
        <end position="83"/>
    </location>
</feature>
<keyword evidence="1" id="KW-0812">Transmembrane</keyword>
<feature type="transmembrane region" description="Helical" evidence="1">
    <location>
        <begin position="116"/>
        <end position="134"/>
    </location>
</feature>
<feature type="transmembrane region" description="Helical" evidence="1">
    <location>
        <begin position="265"/>
        <end position="284"/>
    </location>
</feature>
<protein>
    <submittedName>
        <fullName evidence="3">DMT family transporter</fullName>
    </submittedName>
</protein>
<dbReference type="PANTHER" id="PTHR22911">
    <property type="entry name" value="ACYL-MALONYL CONDENSING ENZYME-RELATED"/>
    <property type="match status" value="1"/>
</dbReference>
<feature type="transmembrane region" description="Helical" evidence="1">
    <location>
        <begin position="36"/>
        <end position="52"/>
    </location>
</feature>
<dbReference type="Pfam" id="PF00892">
    <property type="entry name" value="EamA"/>
    <property type="match status" value="2"/>
</dbReference>
<dbReference type="Proteomes" id="UP001596016">
    <property type="component" value="Unassembled WGS sequence"/>
</dbReference>
<dbReference type="RefSeq" id="WP_378228621.1">
    <property type="nucleotide sequence ID" value="NZ_JBHSLL010000016.1"/>
</dbReference>
<reference evidence="4" key="1">
    <citation type="journal article" date="2019" name="Int. J. Syst. Evol. Microbiol.">
        <title>The Global Catalogue of Microorganisms (GCM) 10K type strain sequencing project: providing services to taxonomists for standard genome sequencing and annotation.</title>
        <authorList>
            <consortium name="The Broad Institute Genomics Platform"/>
            <consortium name="The Broad Institute Genome Sequencing Center for Infectious Disease"/>
            <person name="Wu L."/>
            <person name="Ma J."/>
        </authorList>
    </citation>
    <scope>NUCLEOTIDE SEQUENCE [LARGE SCALE GENOMIC DNA]</scope>
    <source>
        <strain evidence="4">CGMCC 4.1415</strain>
    </source>
</reference>